<reference evidence="1 2" key="1">
    <citation type="journal article" date="2011" name="Stand. Genomic Sci.">
        <title>Complete genome sequence of Deinococcus maricopensis type strain (LB-34).</title>
        <authorList>
            <person name="Pukall R."/>
            <person name="Zeytun A."/>
            <person name="Lucas S."/>
            <person name="Lapidus A."/>
            <person name="Hammon N."/>
            <person name="Deshpande S."/>
            <person name="Nolan M."/>
            <person name="Cheng J.F."/>
            <person name="Pitluck S."/>
            <person name="Liolios K."/>
            <person name="Pagani I."/>
            <person name="Mikhailova N."/>
            <person name="Ivanova N."/>
            <person name="Mavromatis K."/>
            <person name="Pati A."/>
            <person name="Tapia R."/>
            <person name="Han C."/>
            <person name="Goodwin L."/>
            <person name="Chen A."/>
            <person name="Palaniappan K."/>
            <person name="Land M."/>
            <person name="Hauser L."/>
            <person name="Chang Y.J."/>
            <person name="Jeffries C.D."/>
            <person name="Brambilla E.M."/>
            <person name="Rohde M."/>
            <person name="Goker M."/>
            <person name="Detter J.C."/>
            <person name="Woyke T."/>
            <person name="Bristow J."/>
            <person name="Eisen J.A."/>
            <person name="Markowitz V."/>
            <person name="Hugenholtz P."/>
            <person name="Kyrpides N.C."/>
            <person name="Klenk H.P."/>
        </authorList>
    </citation>
    <scope>NUCLEOTIDE SEQUENCE [LARGE SCALE GENOMIC DNA]</scope>
    <source>
        <strain evidence="2">DSM 21211 / LMG 22137 / NRRL B-23946 / LB-34</strain>
    </source>
</reference>
<dbReference type="InterPro" id="IPR037217">
    <property type="entry name" value="Trp/Indoleamine_2_3_dOase-like"/>
</dbReference>
<dbReference type="Pfam" id="PF08933">
    <property type="entry name" value="PrnB"/>
    <property type="match status" value="1"/>
</dbReference>
<dbReference type="AlphaFoldDB" id="E8U445"/>
<dbReference type="OrthoDB" id="918766at2"/>
<dbReference type="GO" id="GO:0020037">
    <property type="term" value="F:heme binding"/>
    <property type="evidence" value="ECO:0007669"/>
    <property type="project" value="InterPro"/>
</dbReference>
<evidence type="ECO:0000313" key="2">
    <source>
        <dbReference type="Proteomes" id="UP000008635"/>
    </source>
</evidence>
<evidence type="ECO:0008006" key="3">
    <source>
        <dbReference type="Google" id="ProtNLM"/>
    </source>
</evidence>
<organism evidence="1 2">
    <name type="scientific">Deinococcus maricopensis (strain DSM 21211 / LMG 22137 / NRRL B-23946 / LB-34)</name>
    <dbReference type="NCBI Taxonomy" id="709986"/>
    <lineage>
        <taxon>Bacteria</taxon>
        <taxon>Thermotogati</taxon>
        <taxon>Deinococcota</taxon>
        <taxon>Deinococci</taxon>
        <taxon>Deinococcales</taxon>
        <taxon>Deinococcaceae</taxon>
        <taxon>Deinococcus</taxon>
    </lineage>
</organism>
<dbReference type="HOGENOM" id="CLU_766562_0_0_0"/>
<dbReference type="InterPro" id="IPR015029">
    <property type="entry name" value="PrnB"/>
</dbReference>
<name>E8U445_DEIML</name>
<reference evidence="2" key="2">
    <citation type="submission" date="2011-01" db="EMBL/GenBank/DDBJ databases">
        <title>The complete genome of Deinococcus maricopensis DSM 21211.</title>
        <authorList>
            <consortium name="US DOE Joint Genome Institute (JGI-PGF)"/>
            <person name="Lucas S."/>
            <person name="Copeland A."/>
            <person name="Lapidus A."/>
            <person name="Goodwin L."/>
            <person name="Pitluck S."/>
            <person name="Kyrpides N."/>
            <person name="Mavromatis K."/>
            <person name="Pagani I."/>
            <person name="Ivanova N."/>
            <person name="Ovchinnikova G."/>
            <person name="Zeytun A."/>
            <person name="Detter J.C."/>
            <person name="Han C."/>
            <person name="Land M."/>
            <person name="Hauser L."/>
            <person name="Markowitz V."/>
            <person name="Cheng J.-F."/>
            <person name="Hugenholtz P."/>
            <person name="Woyke T."/>
            <person name="Wu D."/>
            <person name="Pukall R."/>
            <person name="Gehrich-Schroeter G."/>
            <person name="Brambilla E."/>
            <person name="Klenk H.-P."/>
            <person name="Eisen J.A."/>
        </authorList>
    </citation>
    <scope>NUCLEOTIDE SEQUENCE [LARGE SCALE GENOMIC DNA]</scope>
    <source>
        <strain evidence="2">DSM 21211 / LMG 22137 / NRRL B-23946 / LB-34</strain>
    </source>
</reference>
<dbReference type="GO" id="GO:0019441">
    <property type="term" value="P:L-tryptophan catabolic process to kynurenine"/>
    <property type="evidence" value="ECO:0007669"/>
    <property type="project" value="InterPro"/>
</dbReference>
<dbReference type="Gene3D" id="1.20.58.480">
    <property type="match status" value="1"/>
</dbReference>
<accession>E8U445</accession>
<proteinExistence type="predicted"/>
<dbReference type="GO" id="GO:0046872">
    <property type="term" value="F:metal ion binding"/>
    <property type="evidence" value="ECO:0007669"/>
    <property type="project" value="InterPro"/>
</dbReference>
<dbReference type="STRING" id="709986.Deima_0218"/>
<dbReference type="SUPFAM" id="SSF140959">
    <property type="entry name" value="Indolic compounds 2,3-dioxygenase-like"/>
    <property type="match status" value="1"/>
</dbReference>
<dbReference type="Gene3D" id="1.20.58.1320">
    <property type="match status" value="1"/>
</dbReference>
<gene>
    <name evidence="1" type="ordered locus">Deima_0218</name>
</gene>
<protein>
    <recommendedName>
        <fullName evidence="3">Monodechloroaminopyrrolnitrin synthase PrnB</fullName>
    </recommendedName>
</protein>
<dbReference type="Proteomes" id="UP000008635">
    <property type="component" value="Chromosome"/>
</dbReference>
<evidence type="ECO:0000313" key="1">
    <source>
        <dbReference type="EMBL" id="ADV65882.1"/>
    </source>
</evidence>
<dbReference type="eggNOG" id="ENOG502ZBT1">
    <property type="taxonomic scope" value="Bacteria"/>
</dbReference>
<dbReference type="KEGG" id="dmr:Deima_0218"/>
<dbReference type="EMBL" id="CP002454">
    <property type="protein sequence ID" value="ADV65882.1"/>
    <property type="molecule type" value="Genomic_DNA"/>
</dbReference>
<sequence>MTATATPTARCDRSFFNAQAIQALDPFGLDDALADLPALNARADVPALTALLQHMTAQYKHLTLLDAESTHATMRDFGIVLGSLKRHGVEPLSVVPHLEPILLDLGGQHDMVPRDTVLHYTVWNPDGERRRLYTGDPQERELQDAVTNVFPHLSASLALSDSLADLDPRDVRFAPLAMHLARTSEVMVDTIDRVTQHVSPIFFAQTMRPYFEEIHVNGRAYLGPAAAQVPLWLIDITLWASDRSHPAYEHFLQESLQYSPPSWRAFYAAHSARPSLVTKVSALLASDAHQHDRNLLRSADALTALLRTLKVFRGRHLGIARRAYAEDVRLYEHGSGGAPIELLKTITQLTKENEAAVRARVGGRPGGHAPARGEVGSGA</sequence>
<keyword evidence="2" id="KW-1185">Reference proteome</keyword>